<dbReference type="SUPFAM" id="SSF52467">
    <property type="entry name" value="DHS-like NAD/FAD-binding domain"/>
    <property type="match status" value="1"/>
</dbReference>
<comment type="cofactor">
    <cofactor evidence="1">
        <name>thiamine diphosphate</name>
        <dbReference type="ChEBI" id="CHEBI:58937"/>
    </cofactor>
</comment>
<dbReference type="PROSITE" id="PS00187">
    <property type="entry name" value="TPP_ENZYMES"/>
    <property type="match status" value="1"/>
</dbReference>
<dbReference type="CDD" id="cd00568">
    <property type="entry name" value="TPP_enzymes"/>
    <property type="match status" value="1"/>
</dbReference>
<evidence type="ECO:0000313" key="8">
    <source>
        <dbReference type="EMBL" id="MCY9520104.1"/>
    </source>
</evidence>
<dbReference type="InterPro" id="IPR012001">
    <property type="entry name" value="Thiamin_PyroP_enz_TPP-bd_dom"/>
</dbReference>
<proteinExistence type="inferred from homology"/>
<dbReference type="InterPro" id="IPR029035">
    <property type="entry name" value="DHS-like_NAD/FAD-binding_dom"/>
</dbReference>
<comment type="caution">
    <text evidence="8">The sequence shown here is derived from an EMBL/GenBank/DDBJ whole genome shotgun (WGS) entry which is preliminary data.</text>
</comment>
<evidence type="ECO:0000259" key="7">
    <source>
        <dbReference type="Pfam" id="PF02776"/>
    </source>
</evidence>
<name>A0ABT4DRW7_9BACL</name>
<evidence type="ECO:0000256" key="1">
    <source>
        <dbReference type="ARBA" id="ARBA00001964"/>
    </source>
</evidence>
<evidence type="ECO:0000256" key="4">
    <source>
        <dbReference type="RuleBase" id="RU362132"/>
    </source>
</evidence>
<keyword evidence="9" id="KW-1185">Reference proteome</keyword>
<evidence type="ECO:0000256" key="3">
    <source>
        <dbReference type="ARBA" id="ARBA00023052"/>
    </source>
</evidence>
<accession>A0ABT4DRW7</accession>
<feature type="domain" description="Thiamine pyrophosphate enzyme N-terminal TPP-binding" evidence="7">
    <location>
        <begin position="3"/>
        <end position="108"/>
    </location>
</feature>
<dbReference type="Proteomes" id="UP001207626">
    <property type="component" value="Unassembled WGS sequence"/>
</dbReference>
<dbReference type="InterPro" id="IPR000399">
    <property type="entry name" value="TPP-bd_CS"/>
</dbReference>
<dbReference type="Gene3D" id="3.40.50.970">
    <property type="match status" value="2"/>
</dbReference>
<evidence type="ECO:0000259" key="5">
    <source>
        <dbReference type="Pfam" id="PF00205"/>
    </source>
</evidence>
<dbReference type="InterPro" id="IPR012000">
    <property type="entry name" value="Thiamin_PyroP_enz_cen_dom"/>
</dbReference>
<dbReference type="RefSeq" id="WP_087432264.1">
    <property type="nucleotide sequence ID" value="NZ_JAMDLV010000018.1"/>
</dbReference>
<dbReference type="Gene3D" id="3.40.50.1220">
    <property type="entry name" value="TPP-binding domain"/>
    <property type="match status" value="1"/>
</dbReference>
<dbReference type="EMBL" id="JAMDLW010000012">
    <property type="protein sequence ID" value="MCY9520104.1"/>
    <property type="molecule type" value="Genomic_DNA"/>
</dbReference>
<evidence type="ECO:0000259" key="6">
    <source>
        <dbReference type="Pfam" id="PF02775"/>
    </source>
</evidence>
<dbReference type="Pfam" id="PF00205">
    <property type="entry name" value="TPP_enzyme_M"/>
    <property type="match status" value="1"/>
</dbReference>
<dbReference type="InterPro" id="IPR045229">
    <property type="entry name" value="TPP_enz"/>
</dbReference>
<comment type="similarity">
    <text evidence="2 4">Belongs to the TPP enzyme family.</text>
</comment>
<dbReference type="Pfam" id="PF02776">
    <property type="entry name" value="TPP_enzyme_N"/>
    <property type="match status" value="1"/>
</dbReference>
<dbReference type="SUPFAM" id="SSF52518">
    <property type="entry name" value="Thiamin diphosphate-binding fold (THDP-binding)"/>
    <property type="match status" value="2"/>
</dbReference>
<feature type="domain" description="Thiamine pyrophosphate enzyme TPP-binding" evidence="6">
    <location>
        <begin position="401"/>
        <end position="546"/>
    </location>
</feature>
<evidence type="ECO:0000313" key="9">
    <source>
        <dbReference type="Proteomes" id="UP001207626"/>
    </source>
</evidence>
<sequence>MTKVYSLLVEHFRKWGVTHVFGIPGKSISPLMLECETRGIEFVLARHEAGAGFMAGGYAMTHQTLGVAIGTSGPGGTNMLTAAGQAQAYNMPVLFITGQPSIRDSGKALGQDSSPFTTDLVKMFEPVTVFSARIEREDLVARYLQHAVEQALTGVRGPVHLCVPFDILMADIEPFDLPLPESRRRVVSPDVEAVIPLLEQAKRPVLFIGKGVLAAEACDEVRVIAEHWRIPVICTPGGKGAFPTRHPLCLGNFGLGGTEQARAYLKSGVDLMLAIGTKLSDMTLSGFTEDMAPEQIVHFNYDLTFVGKSIAVPTLAVPGDAKLNLQTLIQKAGAAGKAGPDEMEVPLANTAAAASATAAEAGSCQSAASSVDTESCMSAVTAVQALRKALPDEAVLFGDDGSHTFYAIRHYDIREAGTFYFDDVFGAMGHAIGYAIGASIGAPDKPIVCLTGDGCAMMHGNEISTAANHQVPVIIVVLNNGRLDMVDKGMSYLNGRSVGAIYSKPLNTVLYAQSMGADAHCCRTEAEIISSVQEALRTKKPTVIEVMVDPLEIPPILTRLLSMDDKQSEQAQGGE</sequence>
<organism evidence="8 9">
    <name type="scientific">Paenibacillus apiarius</name>
    <dbReference type="NCBI Taxonomy" id="46240"/>
    <lineage>
        <taxon>Bacteria</taxon>
        <taxon>Bacillati</taxon>
        <taxon>Bacillota</taxon>
        <taxon>Bacilli</taxon>
        <taxon>Bacillales</taxon>
        <taxon>Paenibacillaceae</taxon>
        <taxon>Paenibacillus</taxon>
    </lineage>
</organism>
<dbReference type="Pfam" id="PF02775">
    <property type="entry name" value="TPP_enzyme_C"/>
    <property type="match status" value="1"/>
</dbReference>
<dbReference type="InterPro" id="IPR011766">
    <property type="entry name" value="TPP_enzyme_TPP-bd"/>
</dbReference>
<feature type="domain" description="Thiamine pyrophosphate enzyme central" evidence="5">
    <location>
        <begin position="191"/>
        <end position="328"/>
    </location>
</feature>
<keyword evidence="3 4" id="KW-0786">Thiamine pyrophosphate</keyword>
<evidence type="ECO:0000256" key="2">
    <source>
        <dbReference type="ARBA" id="ARBA00007812"/>
    </source>
</evidence>
<dbReference type="InterPro" id="IPR029061">
    <property type="entry name" value="THDP-binding"/>
</dbReference>
<protein>
    <submittedName>
        <fullName evidence="8">Thiamine pyrophosphate-binding protein</fullName>
    </submittedName>
</protein>
<dbReference type="PANTHER" id="PTHR18968">
    <property type="entry name" value="THIAMINE PYROPHOSPHATE ENZYMES"/>
    <property type="match status" value="1"/>
</dbReference>
<dbReference type="CDD" id="cd07035">
    <property type="entry name" value="TPP_PYR_POX_like"/>
    <property type="match status" value="1"/>
</dbReference>
<dbReference type="PANTHER" id="PTHR18968:SF13">
    <property type="entry name" value="ACETOLACTATE SYNTHASE CATALYTIC SUBUNIT, MITOCHONDRIAL"/>
    <property type="match status" value="1"/>
</dbReference>
<gene>
    <name evidence="8" type="ORF">M5X09_10505</name>
</gene>
<reference evidence="8 9" key="1">
    <citation type="submission" date="2022-05" db="EMBL/GenBank/DDBJ databases">
        <title>Genome Sequencing of Bee-Associated Microbes.</title>
        <authorList>
            <person name="Dunlap C."/>
        </authorList>
    </citation>
    <scope>NUCLEOTIDE SEQUENCE [LARGE SCALE GENOMIC DNA]</scope>
    <source>
        <strain evidence="8 9">NRRL NRS-1438</strain>
    </source>
</reference>